<accession>A0A081NI47</accession>
<dbReference type="SUPFAM" id="SSF51412">
    <property type="entry name" value="Inosine monophosphate dehydrogenase (IMPDH)"/>
    <property type="match status" value="1"/>
</dbReference>
<evidence type="ECO:0000256" key="5">
    <source>
        <dbReference type="ARBA" id="ARBA00023033"/>
    </source>
</evidence>
<evidence type="ECO:0000256" key="3">
    <source>
        <dbReference type="ARBA" id="ARBA00022643"/>
    </source>
</evidence>
<dbReference type="EMBL" id="JOKH01000002">
    <property type="protein sequence ID" value="KEQ18120.1"/>
    <property type="molecule type" value="Genomic_DNA"/>
</dbReference>
<proteinExistence type="inferred from homology"/>
<sequence>MALHSSLKGHLSLPVIGSPMFIVSGPELVIAQCKAGIVGSFPALNARPQEELNVWLTRINNELEAHKAEFPDSKVAPYAVNLVIQPDNPRMEEDIATIIHHKVPVIITSLRAPSPELIAAVHAYGGIVLHDVINVRHARKAHQHGVDGLVLVCAGAGGHGGTLSPFALVNEVKSFFDGMIILAGSIATGSDILAVQSMGADLAYMGSSFIATPEANAPEDYREMLVDGVASDIVYTPVFTGIHGNYLKSSISKAGMDPENLPEPSQEIFNFAGSDARAWKDIWGAGQGIGSVKKVQPVADLVSELNREYKAAVDNLQAVIFQ</sequence>
<keyword evidence="2" id="KW-0285">Flavoprotein</keyword>
<dbReference type="FunFam" id="3.20.20.70:FF:000210">
    <property type="entry name" value="2-nitropropane dioxygenase"/>
    <property type="match status" value="1"/>
</dbReference>
<evidence type="ECO:0000313" key="6">
    <source>
        <dbReference type="EMBL" id="KEQ18120.1"/>
    </source>
</evidence>
<name>A0A081NI47_9GAMM</name>
<dbReference type="InterPro" id="IPR004136">
    <property type="entry name" value="NMO"/>
</dbReference>
<dbReference type="STRING" id="1137799.GZ78_11170"/>
<evidence type="ECO:0000256" key="4">
    <source>
        <dbReference type="ARBA" id="ARBA00023002"/>
    </source>
</evidence>
<dbReference type="PANTHER" id="PTHR42747">
    <property type="entry name" value="NITRONATE MONOOXYGENASE-RELATED"/>
    <property type="match status" value="1"/>
</dbReference>
<reference evidence="6 7" key="1">
    <citation type="submission" date="2014-06" db="EMBL/GenBank/DDBJ databases">
        <title>Whole Genome Sequences of Three Symbiotic Endozoicomonas Bacteria.</title>
        <authorList>
            <person name="Neave M.J."/>
            <person name="Apprill A."/>
            <person name="Voolstra C.R."/>
        </authorList>
    </citation>
    <scope>NUCLEOTIDE SEQUENCE [LARGE SCALE GENOMIC DNA]</scope>
    <source>
        <strain evidence="6 7">DSM 25634</strain>
    </source>
</reference>
<dbReference type="AlphaFoldDB" id="A0A081NI47"/>
<evidence type="ECO:0000313" key="7">
    <source>
        <dbReference type="Proteomes" id="UP000028073"/>
    </source>
</evidence>
<comment type="caution">
    <text evidence="6">The sequence shown here is derived from an EMBL/GenBank/DDBJ whole genome shotgun (WGS) entry which is preliminary data.</text>
</comment>
<evidence type="ECO:0000256" key="1">
    <source>
        <dbReference type="ARBA" id="ARBA00009881"/>
    </source>
</evidence>
<dbReference type="GO" id="GO:0051213">
    <property type="term" value="F:dioxygenase activity"/>
    <property type="evidence" value="ECO:0007669"/>
    <property type="project" value="UniProtKB-KW"/>
</dbReference>
<dbReference type="GO" id="GO:0018580">
    <property type="term" value="F:nitronate monooxygenase activity"/>
    <property type="evidence" value="ECO:0007669"/>
    <property type="project" value="InterPro"/>
</dbReference>
<dbReference type="Proteomes" id="UP000028073">
    <property type="component" value="Unassembled WGS sequence"/>
</dbReference>
<protein>
    <submittedName>
        <fullName evidence="6">2-nitropropane dioxygenase</fullName>
    </submittedName>
</protein>
<keyword evidence="3" id="KW-0288">FMN</keyword>
<dbReference type="Gene3D" id="3.20.20.70">
    <property type="entry name" value="Aldolase class I"/>
    <property type="match status" value="1"/>
</dbReference>
<evidence type="ECO:0000256" key="2">
    <source>
        <dbReference type="ARBA" id="ARBA00022630"/>
    </source>
</evidence>
<keyword evidence="4" id="KW-0560">Oxidoreductase</keyword>
<dbReference type="PANTHER" id="PTHR42747:SF4">
    <property type="entry name" value="BLR1330 PROTEIN"/>
    <property type="match status" value="1"/>
</dbReference>
<dbReference type="CDD" id="cd04730">
    <property type="entry name" value="NPD_like"/>
    <property type="match status" value="1"/>
</dbReference>
<dbReference type="eggNOG" id="COG2070">
    <property type="taxonomic scope" value="Bacteria"/>
</dbReference>
<keyword evidence="6" id="KW-0223">Dioxygenase</keyword>
<organism evidence="6 7">
    <name type="scientific">Endozoicomonas numazuensis</name>
    <dbReference type="NCBI Taxonomy" id="1137799"/>
    <lineage>
        <taxon>Bacteria</taxon>
        <taxon>Pseudomonadati</taxon>
        <taxon>Pseudomonadota</taxon>
        <taxon>Gammaproteobacteria</taxon>
        <taxon>Oceanospirillales</taxon>
        <taxon>Endozoicomonadaceae</taxon>
        <taxon>Endozoicomonas</taxon>
    </lineage>
</organism>
<dbReference type="InterPro" id="IPR013785">
    <property type="entry name" value="Aldolase_TIM"/>
</dbReference>
<gene>
    <name evidence="6" type="ORF">GZ78_11170</name>
</gene>
<comment type="similarity">
    <text evidence="1">Belongs to the nitronate monooxygenase family. NMO class I subfamily.</text>
</comment>
<dbReference type="Pfam" id="PF03060">
    <property type="entry name" value="NMO"/>
    <property type="match status" value="1"/>
</dbReference>
<dbReference type="OrthoDB" id="9778912at2"/>
<keyword evidence="5" id="KW-0503">Monooxygenase</keyword>
<keyword evidence="7" id="KW-1185">Reference proteome</keyword>